<organism evidence="2 3">
    <name type="scientific">Paenibacillus prosopidis</name>
    <dbReference type="NCBI Taxonomy" id="630520"/>
    <lineage>
        <taxon>Bacteria</taxon>
        <taxon>Bacillati</taxon>
        <taxon>Bacillota</taxon>
        <taxon>Bacilli</taxon>
        <taxon>Bacillales</taxon>
        <taxon>Paenibacillaceae</taxon>
        <taxon>Paenibacillus</taxon>
    </lineage>
</organism>
<dbReference type="PANTHER" id="PTHR12110">
    <property type="entry name" value="HYDROXYPYRUVATE ISOMERASE"/>
    <property type="match status" value="1"/>
</dbReference>
<gene>
    <name evidence="2" type="ORF">DFP97_106261</name>
</gene>
<dbReference type="Proteomes" id="UP000252415">
    <property type="component" value="Unassembled WGS sequence"/>
</dbReference>
<evidence type="ECO:0000259" key="1">
    <source>
        <dbReference type="Pfam" id="PF01261"/>
    </source>
</evidence>
<evidence type="ECO:0000313" key="2">
    <source>
        <dbReference type="EMBL" id="RCW48559.1"/>
    </source>
</evidence>
<dbReference type="PANTHER" id="PTHR12110:SF41">
    <property type="entry name" value="INOSOSE DEHYDRATASE"/>
    <property type="match status" value="1"/>
</dbReference>
<proteinExistence type="predicted"/>
<comment type="caution">
    <text evidence="2">The sequence shown here is derived from an EMBL/GenBank/DDBJ whole genome shotgun (WGS) entry which is preliminary data.</text>
</comment>
<sequence>MRKMGIGVQLFTLRNETASDFPGTLRHVAELGYEGVEFAGYGGLSAEQMKDLLQETGLKAIGSHVGMQSLRENLQSEIDYLNTIGGKYLICPHIAEEERQTPEDWKRIFDFFEEVGQEARRNGLTFAYHNHAFEFDIQVAGEFAFDAMYANTSPDSVQVEMDVCWVKFAGQDPLAYIPKYAGRLPLLHLKDFNRDQEKIDEINQMIAKQLGHNKFRYEMVTLELGQGEVPLVNVIAAASDAGVEWLIVEQDMCLTNPPLQSIANSMNWVKQNYLQLV</sequence>
<dbReference type="InterPro" id="IPR050312">
    <property type="entry name" value="IolE/XylAMocC-like"/>
</dbReference>
<dbReference type="GO" id="GO:0016853">
    <property type="term" value="F:isomerase activity"/>
    <property type="evidence" value="ECO:0007669"/>
    <property type="project" value="UniProtKB-KW"/>
</dbReference>
<dbReference type="InterPro" id="IPR013022">
    <property type="entry name" value="Xyl_isomerase-like_TIM-brl"/>
</dbReference>
<dbReference type="EMBL" id="QPJD01000006">
    <property type="protein sequence ID" value="RCW48559.1"/>
    <property type="molecule type" value="Genomic_DNA"/>
</dbReference>
<keyword evidence="2" id="KW-0413">Isomerase</keyword>
<reference evidence="2 3" key="1">
    <citation type="submission" date="2018-07" db="EMBL/GenBank/DDBJ databases">
        <title>Genomic Encyclopedia of Type Strains, Phase III (KMG-III): the genomes of soil and plant-associated and newly described type strains.</title>
        <authorList>
            <person name="Whitman W."/>
        </authorList>
    </citation>
    <scope>NUCLEOTIDE SEQUENCE [LARGE SCALE GENOMIC DNA]</scope>
    <source>
        <strain evidence="2 3">CECT 7506</strain>
    </source>
</reference>
<keyword evidence="3" id="KW-1185">Reference proteome</keyword>
<accession>A0A368W255</accession>
<dbReference type="AlphaFoldDB" id="A0A368W255"/>
<dbReference type="OrthoDB" id="9798407at2"/>
<dbReference type="Gene3D" id="3.20.20.150">
    <property type="entry name" value="Divalent-metal-dependent TIM barrel enzymes"/>
    <property type="match status" value="1"/>
</dbReference>
<dbReference type="SUPFAM" id="SSF51658">
    <property type="entry name" value="Xylose isomerase-like"/>
    <property type="match status" value="1"/>
</dbReference>
<feature type="domain" description="Xylose isomerase-like TIM barrel" evidence="1">
    <location>
        <begin position="26"/>
        <end position="271"/>
    </location>
</feature>
<name>A0A368W255_9BACL</name>
<dbReference type="InterPro" id="IPR036237">
    <property type="entry name" value="Xyl_isomerase-like_sf"/>
</dbReference>
<evidence type="ECO:0000313" key="3">
    <source>
        <dbReference type="Proteomes" id="UP000252415"/>
    </source>
</evidence>
<protein>
    <submittedName>
        <fullName evidence="2">Sugar phosphate isomerase/epimerase</fullName>
    </submittedName>
</protein>
<dbReference type="Pfam" id="PF01261">
    <property type="entry name" value="AP_endonuc_2"/>
    <property type="match status" value="1"/>
</dbReference>
<dbReference type="RefSeq" id="WP_114380149.1">
    <property type="nucleotide sequence ID" value="NZ_QPJD01000006.1"/>
</dbReference>